<reference evidence="1 2" key="1">
    <citation type="journal article" date="2022" name="Genome Biol. Evol.">
        <title>The Spruce Budworm Genome: Reconstructing the Evolutionary History of Antifreeze Proteins.</title>
        <authorList>
            <person name="Beliveau C."/>
            <person name="Gagne P."/>
            <person name="Picq S."/>
            <person name="Vernygora O."/>
            <person name="Keeling C.I."/>
            <person name="Pinkney K."/>
            <person name="Doucet D."/>
            <person name="Wen F."/>
            <person name="Johnston J.S."/>
            <person name="Maaroufi H."/>
            <person name="Boyle B."/>
            <person name="Laroche J."/>
            <person name="Dewar K."/>
            <person name="Juretic N."/>
            <person name="Blackburn G."/>
            <person name="Nisole A."/>
            <person name="Brunet B."/>
            <person name="Brandao M."/>
            <person name="Lumley L."/>
            <person name="Duan J."/>
            <person name="Quan G."/>
            <person name="Lucarotti C.J."/>
            <person name="Roe A.D."/>
            <person name="Sperling F.A.H."/>
            <person name="Levesque R.C."/>
            <person name="Cusson M."/>
        </authorList>
    </citation>
    <scope>NUCLEOTIDE SEQUENCE [LARGE SCALE GENOMIC DNA]</scope>
    <source>
        <strain evidence="1">Glfc:IPQL:Cfum</strain>
    </source>
</reference>
<gene>
    <name evidence="1" type="ORF">MSG28_001272</name>
</gene>
<accession>A0ACC0K4D8</accession>
<dbReference type="Proteomes" id="UP001064048">
    <property type="component" value="Chromosome Z"/>
</dbReference>
<keyword evidence="2" id="KW-1185">Reference proteome</keyword>
<proteinExistence type="predicted"/>
<comment type="caution">
    <text evidence="1">The sequence shown here is derived from an EMBL/GenBank/DDBJ whole genome shotgun (WGS) entry which is preliminary data.</text>
</comment>
<evidence type="ECO:0000313" key="2">
    <source>
        <dbReference type="Proteomes" id="UP001064048"/>
    </source>
</evidence>
<name>A0ACC0K4D8_CHOFU</name>
<evidence type="ECO:0000313" key="1">
    <source>
        <dbReference type="EMBL" id="KAI8431235.1"/>
    </source>
</evidence>
<dbReference type="EMBL" id="CM046131">
    <property type="protein sequence ID" value="KAI8431235.1"/>
    <property type="molecule type" value="Genomic_DNA"/>
</dbReference>
<organism evidence="1 2">
    <name type="scientific">Choristoneura fumiferana</name>
    <name type="common">Spruce budworm moth</name>
    <name type="synonym">Archips fumiferana</name>
    <dbReference type="NCBI Taxonomy" id="7141"/>
    <lineage>
        <taxon>Eukaryota</taxon>
        <taxon>Metazoa</taxon>
        <taxon>Ecdysozoa</taxon>
        <taxon>Arthropoda</taxon>
        <taxon>Hexapoda</taxon>
        <taxon>Insecta</taxon>
        <taxon>Pterygota</taxon>
        <taxon>Neoptera</taxon>
        <taxon>Endopterygota</taxon>
        <taxon>Lepidoptera</taxon>
        <taxon>Glossata</taxon>
        <taxon>Ditrysia</taxon>
        <taxon>Tortricoidea</taxon>
        <taxon>Tortricidae</taxon>
        <taxon>Tortricinae</taxon>
        <taxon>Choristoneura</taxon>
    </lineage>
</organism>
<sequence length="563" mass="65417">MPKKASTYFEPCYDHNCSVWDEKDVLDVDIKGEGCFSSLKRFWYNLFLLSFTDLRAKHFYTSSHAMKVARAIHFRHYRSSIHPLSKFRSFWDFFILHIMVLNKIFIHINSSMIHDMGMSIHYAALACDALVIYDVYVNFKTGYADKASRTIYMDPSYVMYKFLSTNLCIHVASAIPLEALLLLKYGSRINCSPCKCNMFVVTLRIFSLIGTIRLFEVSSIYNRERSSYKLTTFCKFLRTLILGMVSMLQMMTLSDALNMVCIIVEKSLDKRSYVSVLLMYRYTMELEDAGFLFFSLELSRISKSFLLFGYGLRPNETTFDKLSALIAFVIAYTFHMWIFVGMNSCFTRLTYSEDLYITNLDRTKNILRARQMPDVMHDKVNEYYQCKISTLALTEKQNGLFGALPKALKRDIVLSCYRKHVLRLPFFADWPFDVINEIALLLQQEVFLDKDVIGNAYTQSDGLVIVESGLLAVYSVRNEETCHLVDGDYFGELSLVTDKEMRMSTIVAATSCSILFLSKQHFRKLMRDHAQLFFDMKTKLNYANNRNWEGNEVIENDINTHRP</sequence>
<protein>
    <submittedName>
        <fullName evidence="1">Uncharacterized protein</fullName>
    </submittedName>
</protein>